<evidence type="ECO:0000259" key="9">
    <source>
        <dbReference type="Pfam" id="PF21365"/>
    </source>
</evidence>
<evidence type="ECO:0000256" key="2">
    <source>
        <dbReference type="ARBA" id="ARBA00007806"/>
    </source>
</evidence>
<dbReference type="PANTHER" id="PTHR22762:SF133">
    <property type="entry name" value="P-TYPE DOMAIN-CONTAINING PROTEIN"/>
    <property type="match status" value="1"/>
</dbReference>
<dbReference type="GO" id="GO:0004558">
    <property type="term" value="F:alpha-1,4-glucosidase activity"/>
    <property type="evidence" value="ECO:0007669"/>
    <property type="project" value="UniProtKB-EC"/>
</dbReference>
<evidence type="ECO:0000259" key="8">
    <source>
        <dbReference type="Pfam" id="PF01055"/>
    </source>
</evidence>
<feature type="domain" description="Glycoside hydrolase family 31 TIM barrel" evidence="8">
    <location>
        <begin position="1"/>
        <end position="50"/>
    </location>
</feature>
<gene>
    <name evidence="10" type="ORF">LTR91_019492</name>
</gene>
<evidence type="ECO:0000256" key="5">
    <source>
        <dbReference type="ARBA" id="ARBA00023180"/>
    </source>
</evidence>
<keyword evidence="4 7" id="KW-0378">Hydrolase</keyword>
<comment type="similarity">
    <text evidence="2 7">Belongs to the glycosyl hydrolase 31 family.</text>
</comment>
<evidence type="ECO:0000256" key="3">
    <source>
        <dbReference type="ARBA" id="ARBA00012741"/>
    </source>
</evidence>
<sequence>MSLSAFFPFYRNHNVKATISQEAYRWSSVAEASRRAMSVRYSLLTYMYTLFYYAHTQGDTVMRALAWEFPNDPSLAGTFTQFMLGPSLLITPVLIPNVESVNGVFPGIGEGTNWYDWYTLQPVVAQAYENVTLSAPITHINVHIRGGAILPLQAPAYTTAETRANPYSLLVALDESGQASGSLYLDDGESLVQDATKLVQFSYTNNCLSTTINGTYHAAPPLANVTVAGAPSLPKGMSLTIAGQPCEVSKVALDYSGGVLYVSGIEPFTPGGAWEGEMRMEFSY</sequence>
<evidence type="ECO:0000313" key="10">
    <source>
        <dbReference type="EMBL" id="KAK0962363.1"/>
    </source>
</evidence>
<reference evidence="10" key="1">
    <citation type="submission" date="2023-06" db="EMBL/GenBank/DDBJ databases">
        <title>Black Yeasts Isolated from many extreme environments.</title>
        <authorList>
            <person name="Coleine C."/>
            <person name="Stajich J.E."/>
            <person name="Selbmann L."/>
        </authorList>
    </citation>
    <scope>NUCLEOTIDE SEQUENCE</scope>
    <source>
        <strain evidence="10">CCFEE 5200</strain>
    </source>
</reference>
<comment type="caution">
    <text evidence="10">The sequence shown here is derived from an EMBL/GenBank/DDBJ whole genome shotgun (WGS) entry which is preliminary data.</text>
</comment>
<evidence type="ECO:0000256" key="6">
    <source>
        <dbReference type="ARBA" id="ARBA00023295"/>
    </source>
</evidence>
<keyword evidence="11" id="KW-1185">Reference proteome</keyword>
<dbReference type="GO" id="GO:0005975">
    <property type="term" value="P:carbohydrate metabolic process"/>
    <property type="evidence" value="ECO:0007669"/>
    <property type="project" value="InterPro"/>
</dbReference>
<keyword evidence="6 7" id="KW-0326">Glycosidase</keyword>
<dbReference type="InterPro" id="IPR048395">
    <property type="entry name" value="Glyco_hydro_31_C"/>
</dbReference>
<evidence type="ECO:0000256" key="7">
    <source>
        <dbReference type="RuleBase" id="RU361185"/>
    </source>
</evidence>
<dbReference type="SUPFAM" id="SSF51445">
    <property type="entry name" value="(Trans)glycosidases"/>
    <property type="match status" value="1"/>
</dbReference>
<comment type="catalytic activity">
    <reaction evidence="1">
        <text>Hydrolysis of terminal, non-reducing (1-&gt;4)-linked alpha-D-glucose residues with release of alpha-D-glucose.</text>
        <dbReference type="EC" id="3.2.1.20"/>
    </reaction>
</comment>
<dbReference type="EMBL" id="JAUJLE010000295">
    <property type="protein sequence ID" value="KAK0962363.1"/>
    <property type="molecule type" value="Genomic_DNA"/>
</dbReference>
<dbReference type="Gene3D" id="2.60.40.1180">
    <property type="entry name" value="Golgi alpha-mannosidase II"/>
    <property type="match status" value="2"/>
</dbReference>
<dbReference type="PANTHER" id="PTHR22762">
    <property type="entry name" value="ALPHA-GLUCOSIDASE"/>
    <property type="match status" value="1"/>
</dbReference>
<dbReference type="InterPro" id="IPR000322">
    <property type="entry name" value="Glyco_hydro_31_TIM"/>
</dbReference>
<dbReference type="Gene3D" id="3.20.20.80">
    <property type="entry name" value="Glycosidases"/>
    <property type="match status" value="1"/>
</dbReference>
<dbReference type="Pfam" id="PF21365">
    <property type="entry name" value="Glyco_hydro_31_3rd"/>
    <property type="match status" value="1"/>
</dbReference>
<dbReference type="SUPFAM" id="SSF51011">
    <property type="entry name" value="Glycosyl hydrolase domain"/>
    <property type="match status" value="1"/>
</dbReference>
<dbReference type="InterPro" id="IPR013780">
    <property type="entry name" value="Glyco_hydro_b"/>
</dbReference>
<evidence type="ECO:0000256" key="4">
    <source>
        <dbReference type="ARBA" id="ARBA00022801"/>
    </source>
</evidence>
<dbReference type="EC" id="3.2.1.20" evidence="3"/>
<evidence type="ECO:0000256" key="1">
    <source>
        <dbReference type="ARBA" id="ARBA00001657"/>
    </source>
</evidence>
<dbReference type="Proteomes" id="UP001175353">
    <property type="component" value="Unassembled WGS sequence"/>
</dbReference>
<accession>A0AAN6K1Y0</accession>
<feature type="domain" description="Glycosyl hydrolase family 31 C-terminal" evidence="9">
    <location>
        <begin position="58"/>
        <end position="150"/>
    </location>
</feature>
<proteinExistence type="inferred from homology"/>
<evidence type="ECO:0000313" key="11">
    <source>
        <dbReference type="Proteomes" id="UP001175353"/>
    </source>
</evidence>
<dbReference type="FunFam" id="2.60.40.1180:FF:000001">
    <property type="entry name" value="Maltase-glucoamylase, intestinal"/>
    <property type="match status" value="1"/>
</dbReference>
<protein>
    <recommendedName>
        <fullName evidence="3">alpha-glucosidase</fullName>
        <ecNumber evidence="3">3.2.1.20</ecNumber>
    </recommendedName>
</protein>
<name>A0AAN6K1Y0_9PEZI</name>
<organism evidence="10 11">
    <name type="scientific">Friedmanniomyces endolithicus</name>
    <dbReference type="NCBI Taxonomy" id="329885"/>
    <lineage>
        <taxon>Eukaryota</taxon>
        <taxon>Fungi</taxon>
        <taxon>Dikarya</taxon>
        <taxon>Ascomycota</taxon>
        <taxon>Pezizomycotina</taxon>
        <taxon>Dothideomycetes</taxon>
        <taxon>Dothideomycetidae</taxon>
        <taxon>Mycosphaerellales</taxon>
        <taxon>Teratosphaeriaceae</taxon>
        <taxon>Friedmanniomyces</taxon>
    </lineage>
</organism>
<dbReference type="AlphaFoldDB" id="A0AAN6K1Y0"/>
<dbReference type="Pfam" id="PF01055">
    <property type="entry name" value="Glyco_hydro_31_2nd"/>
    <property type="match status" value="1"/>
</dbReference>
<dbReference type="InterPro" id="IPR017853">
    <property type="entry name" value="GH"/>
</dbReference>
<keyword evidence="5" id="KW-0325">Glycoprotein</keyword>